<evidence type="ECO:0000256" key="3">
    <source>
        <dbReference type="ARBA" id="ARBA00022576"/>
    </source>
</evidence>
<evidence type="ECO:0000256" key="4">
    <source>
        <dbReference type="ARBA" id="ARBA00022679"/>
    </source>
</evidence>
<dbReference type="InterPro" id="IPR015422">
    <property type="entry name" value="PyrdxlP-dep_Trfase_small"/>
</dbReference>
<dbReference type="Gene3D" id="3.90.1150.10">
    <property type="entry name" value="Aspartate Aminotransferase, domain 1"/>
    <property type="match status" value="2"/>
</dbReference>
<name>A0A0C3C0X9_HEBCY</name>
<keyword evidence="9" id="KW-1185">Reference proteome</keyword>
<evidence type="ECO:0000256" key="2">
    <source>
        <dbReference type="ARBA" id="ARBA00008954"/>
    </source>
</evidence>
<organism evidence="8 9">
    <name type="scientific">Hebeloma cylindrosporum</name>
    <dbReference type="NCBI Taxonomy" id="76867"/>
    <lineage>
        <taxon>Eukaryota</taxon>
        <taxon>Fungi</taxon>
        <taxon>Dikarya</taxon>
        <taxon>Basidiomycota</taxon>
        <taxon>Agaricomycotina</taxon>
        <taxon>Agaricomycetes</taxon>
        <taxon>Agaricomycetidae</taxon>
        <taxon>Agaricales</taxon>
        <taxon>Agaricineae</taxon>
        <taxon>Hymenogastraceae</taxon>
        <taxon>Hebeloma</taxon>
    </lineage>
</organism>
<dbReference type="PANTHER" id="PTHR11986:SF79">
    <property type="entry name" value="ACETYLORNITHINE AMINOTRANSFERASE, MITOCHONDRIAL"/>
    <property type="match status" value="1"/>
</dbReference>
<dbReference type="InterPro" id="IPR049704">
    <property type="entry name" value="Aminotrans_3_PPA_site"/>
</dbReference>
<sequence>MLRVRQGACLLRKARTPRGSLNTGFHTSRAVGALTTNSTPPEDLHDFGVRHVTKGLGRITDGIMVKGEGSYVEYDDGRRMLDFTCGIGVTNLGHAHPKVSKAAADQCMQLVHSQCSIALHEPYLRLIERLIPVMPDPSLDSFFFWNSGSEAVEAAIKMARQLTKRQNIICMQGAYHGRTFGAMAVTKSKTIYSAGSHPLMPGVFSIPYPYWHQSNLPPSTPASLLSSNALYQLELLLAQQSSPADTAAIIIEPVLGEGGYVPAPAEFLQGLREVCDRHHILLIIDEVQSGFGRAGSWFSISESGVRPDILLMAKGLGNGFPISGVVSRRELTDKLKPGSMGGTYAGNAVSCAAAVAVNEVMVETNILDNVQARSIELFSALNALKYDPSLNPHILDVRGRGLMVGLEFASPTASEHSSTHSAATLPPPSATPHHSPHSANKYHHGKHPKNMAARVARRCIEKGMLILTTSVYEVVRFIPPLNVSKEDMKKGCGIFAESVREVVKEG</sequence>
<keyword evidence="5 6" id="KW-0663">Pyridoxal phosphate</keyword>
<dbReference type="HOGENOM" id="CLU_016922_10_0_1"/>
<dbReference type="CDD" id="cd00610">
    <property type="entry name" value="OAT_like"/>
    <property type="match status" value="1"/>
</dbReference>
<dbReference type="GO" id="GO:0030170">
    <property type="term" value="F:pyridoxal phosphate binding"/>
    <property type="evidence" value="ECO:0007669"/>
    <property type="project" value="InterPro"/>
</dbReference>
<proteinExistence type="inferred from homology"/>
<evidence type="ECO:0000313" key="8">
    <source>
        <dbReference type="EMBL" id="KIM37331.1"/>
    </source>
</evidence>
<dbReference type="Proteomes" id="UP000053424">
    <property type="component" value="Unassembled WGS sequence"/>
</dbReference>
<evidence type="ECO:0008006" key="10">
    <source>
        <dbReference type="Google" id="ProtNLM"/>
    </source>
</evidence>
<evidence type="ECO:0000256" key="5">
    <source>
        <dbReference type="ARBA" id="ARBA00022898"/>
    </source>
</evidence>
<gene>
    <name evidence="8" type="ORF">M413DRAFT_448617</name>
</gene>
<dbReference type="Gene3D" id="3.40.640.10">
    <property type="entry name" value="Type I PLP-dependent aspartate aminotransferase-like (Major domain)"/>
    <property type="match status" value="1"/>
</dbReference>
<evidence type="ECO:0000256" key="1">
    <source>
        <dbReference type="ARBA" id="ARBA00001933"/>
    </source>
</evidence>
<dbReference type="STRING" id="686832.A0A0C3C0X9"/>
<dbReference type="InterPro" id="IPR005814">
    <property type="entry name" value="Aminotrans_3"/>
</dbReference>
<dbReference type="InterPro" id="IPR015424">
    <property type="entry name" value="PyrdxlP-dep_Trfase"/>
</dbReference>
<evidence type="ECO:0000256" key="7">
    <source>
        <dbReference type="SAM" id="MobiDB-lite"/>
    </source>
</evidence>
<reference evidence="8 9" key="1">
    <citation type="submission" date="2014-04" db="EMBL/GenBank/DDBJ databases">
        <authorList>
            <consortium name="DOE Joint Genome Institute"/>
            <person name="Kuo A."/>
            <person name="Gay G."/>
            <person name="Dore J."/>
            <person name="Kohler A."/>
            <person name="Nagy L.G."/>
            <person name="Floudas D."/>
            <person name="Copeland A."/>
            <person name="Barry K.W."/>
            <person name="Cichocki N."/>
            <person name="Veneault-Fourrey C."/>
            <person name="LaButti K."/>
            <person name="Lindquist E.A."/>
            <person name="Lipzen A."/>
            <person name="Lundell T."/>
            <person name="Morin E."/>
            <person name="Murat C."/>
            <person name="Sun H."/>
            <person name="Tunlid A."/>
            <person name="Henrissat B."/>
            <person name="Grigoriev I.V."/>
            <person name="Hibbett D.S."/>
            <person name="Martin F."/>
            <person name="Nordberg H.P."/>
            <person name="Cantor M.N."/>
            <person name="Hua S.X."/>
        </authorList>
    </citation>
    <scope>NUCLEOTIDE SEQUENCE [LARGE SCALE GENOMIC DNA]</scope>
    <source>
        <strain evidence="9">h7</strain>
    </source>
</reference>
<feature type="compositionally biased region" description="Basic residues" evidence="7">
    <location>
        <begin position="434"/>
        <end position="449"/>
    </location>
</feature>
<dbReference type="GO" id="GO:0008483">
    <property type="term" value="F:transaminase activity"/>
    <property type="evidence" value="ECO:0007669"/>
    <property type="project" value="UniProtKB-KW"/>
</dbReference>
<dbReference type="GO" id="GO:0042802">
    <property type="term" value="F:identical protein binding"/>
    <property type="evidence" value="ECO:0007669"/>
    <property type="project" value="TreeGrafter"/>
</dbReference>
<dbReference type="SUPFAM" id="SSF53383">
    <property type="entry name" value="PLP-dependent transferases"/>
    <property type="match status" value="1"/>
</dbReference>
<dbReference type="AlphaFoldDB" id="A0A0C3C0X9"/>
<keyword evidence="3" id="KW-0032">Aminotransferase</keyword>
<evidence type="ECO:0000256" key="6">
    <source>
        <dbReference type="RuleBase" id="RU003560"/>
    </source>
</evidence>
<dbReference type="InterPro" id="IPR050103">
    <property type="entry name" value="Class-III_PLP-dep_AT"/>
</dbReference>
<comment type="cofactor">
    <cofactor evidence="1">
        <name>pyridoxal 5'-phosphate</name>
        <dbReference type="ChEBI" id="CHEBI:597326"/>
    </cofactor>
</comment>
<dbReference type="PANTHER" id="PTHR11986">
    <property type="entry name" value="AMINOTRANSFERASE CLASS III"/>
    <property type="match status" value="1"/>
</dbReference>
<accession>A0A0C3C0X9</accession>
<keyword evidence="4" id="KW-0808">Transferase</keyword>
<dbReference type="PROSITE" id="PS00600">
    <property type="entry name" value="AA_TRANSFER_CLASS_3"/>
    <property type="match status" value="1"/>
</dbReference>
<comment type="similarity">
    <text evidence="2 6">Belongs to the class-III pyridoxal-phosphate-dependent aminotransferase family.</text>
</comment>
<protein>
    <recommendedName>
        <fullName evidence="10">Acetylornithine transaminase</fullName>
    </recommendedName>
</protein>
<evidence type="ECO:0000313" key="9">
    <source>
        <dbReference type="Proteomes" id="UP000053424"/>
    </source>
</evidence>
<dbReference type="FunFam" id="3.40.640.10:FF:000013">
    <property type="entry name" value="4-aminobutyrate aminotransferase"/>
    <property type="match status" value="1"/>
</dbReference>
<dbReference type="Pfam" id="PF00202">
    <property type="entry name" value="Aminotran_3"/>
    <property type="match status" value="1"/>
</dbReference>
<feature type="compositionally biased region" description="Low complexity" evidence="7">
    <location>
        <begin position="413"/>
        <end position="424"/>
    </location>
</feature>
<feature type="region of interest" description="Disordered" evidence="7">
    <location>
        <begin position="413"/>
        <end position="450"/>
    </location>
</feature>
<dbReference type="OrthoDB" id="10260828at2759"/>
<dbReference type="InterPro" id="IPR015421">
    <property type="entry name" value="PyrdxlP-dep_Trfase_major"/>
</dbReference>
<reference evidence="9" key="2">
    <citation type="submission" date="2015-01" db="EMBL/GenBank/DDBJ databases">
        <title>Evolutionary Origins and Diversification of the Mycorrhizal Mutualists.</title>
        <authorList>
            <consortium name="DOE Joint Genome Institute"/>
            <consortium name="Mycorrhizal Genomics Consortium"/>
            <person name="Kohler A."/>
            <person name="Kuo A."/>
            <person name="Nagy L.G."/>
            <person name="Floudas D."/>
            <person name="Copeland A."/>
            <person name="Barry K.W."/>
            <person name="Cichocki N."/>
            <person name="Veneault-Fourrey C."/>
            <person name="LaButti K."/>
            <person name="Lindquist E.A."/>
            <person name="Lipzen A."/>
            <person name="Lundell T."/>
            <person name="Morin E."/>
            <person name="Murat C."/>
            <person name="Riley R."/>
            <person name="Ohm R."/>
            <person name="Sun H."/>
            <person name="Tunlid A."/>
            <person name="Henrissat B."/>
            <person name="Grigoriev I.V."/>
            <person name="Hibbett D.S."/>
            <person name="Martin F."/>
        </authorList>
    </citation>
    <scope>NUCLEOTIDE SEQUENCE [LARGE SCALE GENOMIC DNA]</scope>
    <source>
        <strain evidence="9">h7</strain>
    </source>
</reference>
<dbReference type="EMBL" id="KN831798">
    <property type="protein sequence ID" value="KIM37331.1"/>
    <property type="molecule type" value="Genomic_DNA"/>
</dbReference>